<dbReference type="AlphaFoldDB" id="A0A2P2PWP6"/>
<organism evidence="1">
    <name type="scientific">Rhizophora mucronata</name>
    <name type="common">Asiatic mangrove</name>
    <dbReference type="NCBI Taxonomy" id="61149"/>
    <lineage>
        <taxon>Eukaryota</taxon>
        <taxon>Viridiplantae</taxon>
        <taxon>Streptophyta</taxon>
        <taxon>Embryophyta</taxon>
        <taxon>Tracheophyta</taxon>
        <taxon>Spermatophyta</taxon>
        <taxon>Magnoliopsida</taxon>
        <taxon>eudicotyledons</taxon>
        <taxon>Gunneridae</taxon>
        <taxon>Pentapetalae</taxon>
        <taxon>rosids</taxon>
        <taxon>fabids</taxon>
        <taxon>Malpighiales</taxon>
        <taxon>Rhizophoraceae</taxon>
        <taxon>Rhizophora</taxon>
    </lineage>
</organism>
<evidence type="ECO:0000313" key="1">
    <source>
        <dbReference type="EMBL" id="MBX59167.1"/>
    </source>
</evidence>
<name>A0A2P2PWP6_RHIMU</name>
<accession>A0A2P2PWP6</accession>
<protein>
    <submittedName>
        <fullName evidence="1">Uncharacterized protein</fullName>
    </submittedName>
</protein>
<reference evidence="1" key="1">
    <citation type="submission" date="2018-02" db="EMBL/GenBank/DDBJ databases">
        <title>Rhizophora mucronata_Transcriptome.</title>
        <authorList>
            <person name="Meera S.P."/>
            <person name="Sreeshan A."/>
            <person name="Augustine A."/>
        </authorList>
    </citation>
    <scope>NUCLEOTIDE SEQUENCE</scope>
    <source>
        <tissue evidence="1">Leaf</tissue>
    </source>
</reference>
<dbReference type="EMBL" id="GGEC01078683">
    <property type="protein sequence ID" value="MBX59167.1"/>
    <property type="molecule type" value="Transcribed_RNA"/>
</dbReference>
<sequence>MIPLFNLDAGASLVAKFIRMHAWIIIWIKGNDSAHINITILNQ</sequence>
<proteinExistence type="predicted"/>